<keyword evidence="3" id="KW-1185">Reference proteome</keyword>
<evidence type="ECO:0000256" key="1">
    <source>
        <dbReference type="SAM" id="Phobius"/>
    </source>
</evidence>
<keyword evidence="1" id="KW-0812">Transmembrane</keyword>
<keyword evidence="1" id="KW-1133">Transmembrane helix</keyword>
<keyword evidence="1" id="KW-0472">Membrane</keyword>
<organism evidence="2 3">
    <name type="scientific">Actinidia rufa</name>
    <dbReference type="NCBI Taxonomy" id="165716"/>
    <lineage>
        <taxon>Eukaryota</taxon>
        <taxon>Viridiplantae</taxon>
        <taxon>Streptophyta</taxon>
        <taxon>Embryophyta</taxon>
        <taxon>Tracheophyta</taxon>
        <taxon>Spermatophyta</taxon>
        <taxon>Magnoliopsida</taxon>
        <taxon>eudicotyledons</taxon>
        <taxon>Gunneridae</taxon>
        <taxon>Pentapetalae</taxon>
        <taxon>asterids</taxon>
        <taxon>Ericales</taxon>
        <taxon>Actinidiaceae</taxon>
        <taxon>Actinidia</taxon>
    </lineage>
</organism>
<gene>
    <name evidence="2" type="ORF">Acr_13g0006940</name>
</gene>
<accession>A0A7J0FL41</accession>
<dbReference type="EMBL" id="BJWL01000013">
    <property type="protein sequence ID" value="GFY99293.1"/>
    <property type="molecule type" value="Genomic_DNA"/>
</dbReference>
<proteinExistence type="predicted"/>
<dbReference type="Proteomes" id="UP000585474">
    <property type="component" value="Unassembled WGS sequence"/>
</dbReference>
<feature type="transmembrane region" description="Helical" evidence="1">
    <location>
        <begin position="48"/>
        <end position="69"/>
    </location>
</feature>
<sequence>MARTVRVEWQSMKWSRTVLKKQGDIRLAIQFVKKYLYRRPKLWKEGQLYLALLIMATRWTPGTLLAYLARPKTLKKTKGLKDVLGYWARDFIGQRAERIINANGVGSVEFRISLALFMGAIAYWQLAAHGILELDPTAILQPMKIKLIKETISDACEAQNAEFVFMCTDDDAIHTQIVNQFQQHEGYAVEQASTQARLKVLCLFPSHQYLFTNLLTSWGRAEPVQTKYPTAAFLSYPVEPSFRFP</sequence>
<reference evidence="2 3" key="1">
    <citation type="submission" date="2019-07" db="EMBL/GenBank/DDBJ databases">
        <title>De Novo Assembly of kiwifruit Actinidia rufa.</title>
        <authorList>
            <person name="Sugita-Konishi S."/>
            <person name="Sato K."/>
            <person name="Mori E."/>
            <person name="Abe Y."/>
            <person name="Kisaki G."/>
            <person name="Hamano K."/>
            <person name="Suezawa K."/>
            <person name="Otani M."/>
            <person name="Fukuda T."/>
            <person name="Manabe T."/>
            <person name="Gomi K."/>
            <person name="Tabuchi M."/>
            <person name="Akimitsu K."/>
            <person name="Kataoka I."/>
        </authorList>
    </citation>
    <scope>NUCLEOTIDE SEQUENCE [LARGE SCALE GENOMIC DNA]</scope>
    <source>
        <strain evidence="3">cv. Fuchu</strain>
    </source>
</reference>
<evidence type="ECO:0000313" key="3">
    <source>
        <dbReference type="Proteomes" id="UP000585474"/>
    </source>
</evidence>
<dbReference type="AlphaFoldDB" id="A0A7J0FL41"/>
<evidence type="ECO:0000313" key="2">
    <source>
        <dbReference type="EMBL" id="GFY99293.1"/>
    </source>
</evidence>
<name>A0A7J0FL41_9ERIC</name>
<comment type="caution">
    <text evidence="2">The sequence shown here is derived from an EMBL/GenBank/DDBJ whole genome shotgun (WGS) entry which is preliminary data.</text>
</comment>
<protein>
    <submittedName>
        <fullName evidence="2">Uncharacterized protein</fullName>
    </submittedName>
</protein>